<evidence type="ECO:0000313" key="1">
    <source>
        <dbReference type="EMBL" id="AMP06471.1"/>
    </source>
</evidence>
<dbReference type="KEGG" id="cpra:CPter91_4155"/>
<dbReference type="Proteomes" id="UP000074561">
    <property type="component" value="Chromosome"/>
</dbReference>
<dbReference type="EMBL" id="CP013234">
    <property type="protein sequence ID" value="AMP06471.1"/>
    <property type="molecule type" value="Genomic_DNA"/>
</dbReference>
<evidence type="ECO:0000313" key="2">
    <source>
        <dbReference type="Proteomes" id="UP000074561"/>
    </source>
</evidence>
<accession>A0A127Q8Z6</accession>
<reference evidence="1 2" key="1">
    <citation type="submission" date="2015-11" db="EMBL/GenBank/DDBJ databases">
        <title>Exploring the genomic traits of fungus-feeding bacterial genus Collimonas.</title>
        <authorList>
            <person name="Song C."/>
            <person name="Schmidt R."/>
            <person name="de Jager V."/>
            <person name="Krzyzanowska D."/>
            <person name="Jongedijk E."/>
            <person name="Cankar K."/>
            <person name="Beekwilder J."/>
            <person name="van Veen A."/>
            <person name="de Boer W."/>
            <person name="van Veen J.A."/>
            <person name="Garbeva P."/>
        </authorList>
    </citation>
    <scope>NUCLEOTIDE SEQUENCE [LARGE SCALE GENOMIC DNA]</scope>
    <source>
        <strain evidence="1 2">Ter91</strain>
    </source>
</reference>
<dbReference type="PATRIC" id="fig|279113.9.peg.4123"/>
<sequence>MLLSLQYAEREIVAQFGWGAVDKLGKGRAAVPEIVTS</sequence>
<proteinExistence type="predicted"/>
<gene>
    <name evidence="1" type="ORF">CPter91_4155</name>
</gene>
<dbReference type="AlphaFoldDB" id="A0A127Q8Z6"/>
<dbReference type="STRING" id="279113.CPter91_4155"/>
<name>A0A127Q8Z6_9BURK</name>
<protein>
    <submittedName>
        <fullName evidence="1">Uncharacterized protein</fullName>
    </submittedName>
</protein>
<organism evidence="1 2">
    <name type="scientific">Collimonas pratensis</name>
    <dbReference type="NCBI Taxonomy" id="279113"/>
    <lineage>
        <taxon>Bacteria</taxon>
        <taxon>Pseudomonadati</taxon>
        <taxon>Pseudomonadota</taxon>
        <taxon>Betaproteobacteria</taxon>
        <taxon>Burkholderiales</taxon>
        <taxon>Oxalobacteraceae</taxon>
        <taxon>Collimonas</taxon>
    </lineage>
</organism>